<reference evidence="2 3" key="1">
    <citation type="submission" date="2022-05" db="EMBL/GenBank/DDBJ databases">
        <title>Genome Sequencing of Bee-Associated Microbes.</title>
        <authorList>
            <person name="Dunlap C."/>
        </authorList>
    </citation>
    <scope>NUCLEOTIDE SEQUENCE [LARGE SCALE GENOMIC DNA]</scope>
    <source>
        <strain evidence="2 3">NRRL BD-083</strain>
    </source>
</reference>
<protein>
    <submittedName>
        <fullName evidence="2">3-isopropylmalate dehydrogenase</fullName>
    </submittedName>
</protein>
<proteinExistence type="predicted"/>
<gene>
    <name evidence="2" type="ORF">M5W82_07980</name>
</gene>
<keyword evidence="1" id="KW-0472">Membrane</keyword>
<dbReference type="EMBL" id="JAMDLZ010000013">
    <property type="protein sequence ID" value="MCY9546891.1"/>
    <property type="molecule type" value="Genomic_DNA"/>
</dbReference>
<sequence>MESYFLILMGFFIVIANVIGFVFFQKKKDLYFVAFIILLLAGVLGGLASLLALFIIRDAFAVFYGLNLAYYLLINSLIVFLLAILITIIKKYNSRKI</sequence>
<evidence type="ECO:0000313" key="3">
    <source>
        <dbReference type="Proteomes" id="UP001527052"/>
    </source>
</evidence>
<name>A0ABT4EQW3_9BACI</name>
<feature type="transmembrane region" description="Helical" evidence="1">
    <location>
        <begin position="6"/>
        <end position="24"/>
    </location>
</feature>
<keyword evidence="1" id="KW-0812">Transmembrane</keyword>
<evidence type="ECO:0000256" key="1">
    <source>
        <dbReference type="SAM" id="Phobius"/>
    </source>
</evidence>
<organism evidence="2 3">
    <name type="scientific">Lysinibacillus xylanilyticus</name>
    <dbReference type="NCBI Taxonomy" id="582475"/>
    <lineage>
        <taxon>Bacteria</taxon>
        <taxon>Bacillati</taxon>
        <taxon>Bacillota</taxon>
        <taxon>Bacilli</taxon>
        <taxon>Bacillales</taxon>
        <taxon>Bacillaceae</taxon>
        <taxon>Lysinibacillus</taxon>
    </lineage>
</organism>
<feature type="transmembrane region" description="Helical" evidence="1">
    <location>
        <begin position="68"/>
        <end position="89"/>
    </location>
</feature>
<dbReference type="Proteomes" id="UP001527052">
    <property type="component" value="Unassembled WGS sequence"/>
</dbReference>
<feature type="transmembrane region" description="Helical" evidence="1">
    <location>
        <begin position="31"/>
        <end position="56"/>
    </location>
</feature>
<keyword evidence="1" id="KW-1133">Transmembrane helix</keyword>
<keyword evidence="3" id="KW-1185">Reference proteome</keyword>
<dbReference type="RefSeq" id="WP_268637049.1">
    <property type="nucleotide sequence ID" value="NZ_JAMDLZ010000013.1"/>
</dbReference>
<comment type="caution">
    <text evidence="2">The sequence shown here is derived from an EMBL/GenBank/DDBJ whole genome shotgun (WGS) entry which is preliminary data.</text>
</comment>
<evidence type="ECO:0000313" key="2">
    <source>
        <dbReference type="EMBL" id="MCY9546891.1"/>
    </source>
</evidence>
<accession>A0ABT4EQW3</accession>